<keyword evidence="7" id="KW-0694">RNA-binding</keyword>
<accession>A0A1Q9EXU1</accession>
<dbReference type="EMBL" id="LSRX01000047">
    <property type="protein sequence ID" value="OLQ12192.1"/>
    <property type="molecule type" value="Genomic_DNA"/>
</dbReference>
<dbReference type="SUPFAM" id="SSF54211">
    <property type="entry name" value="Ribosomal protein S5 domain 2-like"/>
    <property type="match status" value="1"/>
</dbReference>
<dbReference type="OMA" id="WCIRCEL"/>
<evidence type="ECO:0000256" key="5">
    <source>
        <dbReference type="ARBA" id="ARBA00022552"/>
    </source>
</evidence>
<dbReference type="Gene3D" id="3.30.230.70">
    <property type="entry name" value="GHMP Kinase, N-terminal domain"/>
    <property type="match status" value="1"/>
</dbReference>
<protein>
    <recommendedName>
        <fullName evidence="9">Ribosomal RNA-processing protein 43</fullName>
    </recommendedName>
</protein>
<dbReference type="Proteomes" id="UP000186817">
    <property type="component" value="Unassembled WGS sequence"/>
</dbReference>
<keyword evidence="4" id="KW-0963">Cytoplasm</keyword>
<evidence type="ECO:0000256" key="8">
    <source>
        <dbReference type="ARBA" id="ARBA00023242"/>
    </source>
</evidence>
<evidence type="ECO:0000256" key="2">
    <source>
        <dbReference type="ARBA" id="ARBA00004604"/>
    </source>
</evidence>
<evidence type="ECO:0000259" key="10">
    <source>
        <dbReference type="Pfam" id="PF01138"/>
    </source>
</evidence>
<dbReference type="Gene3D" id="3.40.50.300">
    <property type="entry name" value="P-loop containing nucleotide triphosphate hydrolases"/>
    <property type="match status" value="1"/>
</dbReference>
<proteinExistence type="inferred from homology"/>
<organism evidence="11 12">
    <name type="scientific">Symbiodinium microadriaticum</name>
    <name type="common">Dinoflagellate</name>
    <name type="synonym">Zooxanthella microadriatica</name>
    <dbReference type="NCBI Taxonomy" id="2951"/>
    <lineage>
        <taxon>Eukaryota</taxon>
        <taxon>Sar</taxon>
        <taxon>Alveolata</taxon>
        <taxon>Dinophyceae</taxon>
        <taxon>Suessiales</taxon>
        <taxon>Symbiodiniaceae</taxon>
        <taxon>Symbiodinium</taxon>
    </lineage>
</organism>
<dbReference type="GO" id="GO:0071035">
    <property type="term" value="P:nuclear polyadenylation-dependent rRNA catabolic process"/>
    <property type="evidence" value="ECO:0007669"/>
    <property type="project" value="TreeGrafter"/>
</dbReference>
<dbReference type="AlphaFoldDB" id="A0A1Q9EXU1"/>
<dbReference type="InterPro" id="IPR001247">
    <property type="entry name" value="ExoRNase_PH_dom1"/>
</dbReference>
<comment type="caution">
    <text evidence="11">The sequence shown here is derived from an EMBL/GenBank/DDBJ whole genome shotgun (WGS) entry which is preliminary data.</text>
</comment>
<keyword evidence="6" id="KW-0271">Exosome</keyword>
<dbReference type="GO" id="GO:0035925">
    <property type="term" value="F:mRNA 3'-UTR AU-rich region binding"/>
    <property type="evidence" value="ECO:0007669"/>
    <property type="project" value="TreeGrafter"/>
</dbReference>
<dbReference type="GO" id="GO:0034473">
    <property type="term" value="P:U1 snRNA 3'-end processing"/>
    <property type="evidence" value="ECO:0007669"/>
    <property type="project" value="TreeGrafter"/>
</dbReference>
<dbReference type="GO" id="GO:0005730">
    <property type="term" value="C:nucleolus"/>
    <property type="evidence" value="ECO:0007669"/>
    <property type="project" value="UniProtKB-SubCell"/>
</dbReference>
<evidence type="ECO:0000256" key="3">
    <source>
        <dbReference type="ARBA" id="ARBA00006678"/>
    </source>
</evidence>
<keyword evidence="12" id="KW-1185">Reference proteome</keyword>
<dbReference type="InterPro" id="IPR050590">
    <property type="entry name" value="Exosome_comp_Rrp42_subfam"/>
</dbReference>
<dbReference type="PANTHER" id="PTHR11097:SF9">
    <property type="entry name" value="EXOSOME COMPLEX COMPONENT RRP43"/>
    <property type="match status" value="1"/>
</dbReference>
<dbReference type="InterPro" id="IPR027417">
    <property type="entry name" value="P-loop_NTPase"/>
</dbReference>
<dbReference type="GO" id="GO:0016075">
    <property type="term" value="P:rRNA catabolic process"/>
    <property type="evidence" value="ECO:0007669"/>
    <property type="project" value="TreeGrafter"/>
</dbReference>
<dbReference type="GO" id="GO:0071038">
    <property type="term" value="P:TRAMP-dependent tRNA surveillance pathway"/>
    <property type="evidence" value="ECO:0007669"/>
    <property type="project" value="TreeGrafter"/>
</dbReference>
<dbReference type="InterPro" id="IPR027408">
    <property type="entry name" value="PNPase/RNase_PH_dom_sf"/>
</dbReference>
<dbReference type="GO" id="GO:0000177">
    <property type="term" value="C:cytoplasmic exosome (RNase complex)"/>
    <property type="evidence" value="ECO:0007669"/>
    <property type="project" value="TreeGrafter"/>
</dbReference>
<dbReference type="GO" id="GO:0034475">
    <property type="term" value="P:U4 snRNA 3'-end processing"/>
    <property type="evidence" value="ECO:0007669"/>
    <property type="project" value="TreeGrafter"/>
</dbReference>
<evidence type="ECO:0000313" key="12">
    <source>
        <dbReference type="Proteomes" id="UP000186817"/>
    </source>
</evidence>
<keyword evidence="8" id="KW-0539">Nucleus</keyword>
<sequence>MDADLLQRFNPEEYYRHFLEDGLRPDGRGLRDSREMDLQRGSLSSSFGSASLRLGRSAVLAGVRAEVMEAAQVQDQPLQGRIDVSVEFPPLASPLFRDKHRTQGLTTFLATTLTDVLNSPGVFDPAQLSVRKGEVTWVLHLHIICLNYDGNAFDLCLLAAVAALEDTRLPALVQPAVEAGRLMVAGPEAQELASEARGVTFLSRPLPATFAQMPGGQWVLDPCAVEEGLGASASLCNVNGSWLVFHQGGGADANRFLEELMPVARGCADKLSKLLEAPVILRGFKTYKDQVSLSDDMHPGVNVIVGHEPSFNGSGKTNLFNAILFVISDHFGSLRQVETLSFSKTM</sequence>
<comment type="similarity">
    <text evidence="3">Belongs to the RNase PH family.</text>
</comment>
<comment type="subcellular location">
    <subcellularLocation>
        <location evidence="1">Cytoplasm</location>
    </subcellularLocation>
    <subcellularLocation>
        <location evidence="2">Nucleus</location>
        <location evidence="2">Nucleolus</location>
    </subcellularLocation>
</comment>
<evidence type="ECO:0000256" key="9">
    <source>
        <dbReference type="ARBA" id="ARBA00030617"/>
    </source>
</evidence>
<dbReference type="GO" id="GO:0000176">
    <property type="term" value="C:nuclear exosome (RNase complex)"/>
    <property type="evidence" value="ECO:0007669"/>
    <property type="project" value="TreeGrafter"/>
</dbReference>
<dbReference type="PANTHER" id="PTHR11097">
    <property type="entry name" value="EXOSOME COMPLEX EXONUCLEASE RIBOSOMAL RNA PROCESSING PROTEIN"/>
    <property type="match status" value="1"/>
</dbReference>
<feature type="domain" description="Exoribonuclease phosphorolytic" evidence="10">
    <location>
        <begin position="33"/>
        <end position="170"/>
    </location>
</feature>
<name>A0A1Q9EXU1_SYMMI</name>
<dbReference type="SUPFAM" id="SSF52540">
    <property type="entry name" value="P-loop containing nucleoside triphosphate hydrolases"/>
    <property type="match status" value="1"/>
</dbReference>
<evidence type="ECO:0000256" key="6">
    <source>
        <dbReference type="ARBA" id="ARBA00022835"/>
    </source>
</evidence>
<keyword evidence="5" id="KW-0698">rRNA processing</keyword>
<dbReference type="GO" id="GO:0071028">
    <property type="term" value="P:nuclear mRNA surveillance"/>
    <property type="evidence" value="ECO:0007669"/>
    <property type="project" value="TreeGrafter"/>
</dbReference>
<dbReference type="InterPro" id="IPR020568">
    <property type="entry name" value="Ribosomal_Su5_D2-typ_SF"/>
</dbReference>
<dbReference type="OrthoDB" id="45882at2759"/>
<dbReference type="Pfam" id="PF01138">
    <property type="entry name" value="RNase_PH"/>
    <property type="match status" value="1"/>
</dbReference>
<dbReference type="GO" id="GO:0000467">
    <property type="term" value="P:exonucleolytic trimming to generate mature 3'-end of 5.8S rRNA from tricistronic rRNA transcript (SSU-rRNA, 5.8S rRNA, LSU-rRNA)"/>
    <property type="evidence" value="ECO:0007669"/>
    <property type="project" value="TreeGrafter"/>
</dbReference>
<evidence type="ECO:0000256" key="1">
    <source>
        <dbReference type="ARBA" id="ARBA00004496"/>
    </source>
</evidence>
<dbReference type="GO" id="GO:0034476">
    <property type="term" value="P:U5 snRNA 3'-end processing"/>
    <property type="evidence" value="ECO:0007669"/>
    <property type="project" value="TreeGrafter"/>
</dbReference>
<evidence type="ECO:0000256" key="7">
    <source>
        <dbReference type="ARBA" id="ARBA00022884"/>
    </source>
</evidence>
<evidence type="ECO:0000256" key="4">
    <source>
        <dbReference type="ARBA" id="ARBA00022490"/>
    </source>
</evidence>
<gene>
    <name evidence="11" type="primary">Exosc8</name>
    <name evidence="11" type="ORF">AK812_SmicGene3875</name>
</gene>
<reference evidence="11 12" key="1">
    <citation type="submission" date="2016-02" db="EMBL/GenBank/DDBJ databases">
        <title>Genome analysis of coral dinoflagellate symbionts highlights evolutionary adaptations to a symbiotic lifestyle.</title>
        <authorList>
            <person name="Aranda M."/>
            <person name="Li Y."/>
            <person name="Liew Y.J."/>
            <person name="Baumgarten S."/>
            <person name="Simakov O."/>
            <person name="Wilson M."/>
            <person name="Piel J."/>
            <person name="Ashoor H."/>
            <person name="Bougouffa S."/>
            <person name="Bajic V.B."/>
            <person name="Ryu T."/>
            <person name="Ravasi T."/>
            <person name="Bayer T."/>
            <person name="Micklem G."/>
            <person name="Kim H."/>
            <person name="Bhak J."/>
            <person name="Lajeunesse T.C."/>
            <person name="Voolstra C.R."/>
        </authorList>
    </citation>
    <scope>NUCLEOTIDE SEQUENCE [LARGE SCALE GENOMIC DNA]</scope>
    <source>
        <strain evidence="11 12">CCMP2467</strain>
    </source>
</reference>
<evidence type="ECO:0000313" key="11">
    <source>
        <dbReference type="EMBL" id="OLQ12192.1"/>
    </source>
</evidence>